<feature type="domain" description="C2H2-type" evidence="18">
    <location>
        <begin position="355"/>
        <end position="384"/>
    </location>
</feature>
<keyword evidence="6" id="KW-0479">Metal-binding</keyword>
<dbReference type="FunFam" id="3.30.160.60:FF:000460">
    <property type="entry name" value="Putative zinc finger protein 740"/>
    <property type="match status" value="1"/>
</dbReference>
<dbReference type="PROSITE" id="PS50157">
    <property type="entry name" value="ZINC_FINGER_C2H2_2"/>
    <property type="match status" value="3"/>
</dbReference>
<keyword evidence="14" id="KW-0804">Transcription</keyword>
<dbReference type="Pfam" id="PF00096">
    <property type="entry name" value="zf-C2H2"/>
    <property type="match status" value="2"/>
</dbReference>
<name>A0A3P9LAR6_ORYLA</name>
<dbReference type="GO" id="GO:0072078">
    <property type="term" value="P:nephron tubule morphogenesis"/>
    <property type="evidence" value="ECO:0007669"/>
    <property type="project" value="UniProtKB-ARBA"/>
</dbReference>
<keyword evidence="8 16" id="KW-0863">Zinc-finger</keyword>
<dbReference type="AlphaFoldDB" id="A0A3P9LAR6"/>
<keyword evidence="5" id="KW-1017">Isopeptide bond</keyword>
<evidence type="ECO:0000256" key="14">
    <source>
        <dbReference type="ARBA" id="ARBA00023163"/>
    </source>
</evidence>
<evidence type="ECO:0000313" key="20">
    <source>
        <dbReference type="Proteomes" id="UP000265180"/>
    </source>
</evidence>
<evidence type="ECO:0000256" key="3">
    <source>
        <dbReference type="ARBA" id="ARBA00005682"/>
    </source>
</evidence>
<reference evidence="19" key="4">
    <citation type="submission" date="2025-09" db="UniProtKB">
        <authorList>
            <consortium name="Ensembl"/>
        </authorList>
    </citation>
    <scope>IDENTIFICATION</scope>
    <source>
        <strain evidence="19">HNI</strain>
    </source>
</reference>
<dbReference type="SMART" id="SM00355">
    <property type="entry name" value="ZnF_C2H2"/>
    <property type="match status" value="3"/>
</dbReference>
<keyword evidence="9" id="KW-0862">Zinc</keyword>
<dbReference type="PANTHER" id="PTHR23235">
    <property type="entry name" value="KRUEPPEL-LIKE TRANSCRIPTION FACTOR"/>
    <property type="match status" value="1"/>
</dbReference>
<evidence type="ECO:0000256" key="16">
    <source>
        <dbReference type="PROSITE-ProRule" id="PRU00042"/>
    </source>
</evidence>
<dbReference type="SUPFAM" id="SSF57667">
    <property type="entry name" value="beta-beta-alpha zinc fingers"/>
    <property type="match status" value="2"/>
</dbReference>
<evidence type="ECO:0000256" key="6">
    <source>
        <dbReference type="ARBA" id="ARBA00022723"/>
    </source>
</evidence>
<dbReference type="PROSITE" id="PS00028">
    <property type="entry name" value="ZINC_FINGER_C2H2_1"/>
    <property type="match status" value="3"/>
</dbReference>
<sequence>MGSDVRDLNSLLPPVPAGPSPGCPALPVSTAPQWAPVLDFHPAASPYSSLAAPHSFIKQEPSWGAASDPHHLDSDPHCGLSAFTVHFSGQFTGTGACRYGAAFGAPPPPPTAPSQPPPVAAPHHHQPPSRMFSNPPYLTNCMDTQPPARNQTGYSTVGFDGAGNYGHTPTHHSSQFSGHSFKHEDALAQQNTMGEQQYPVPPPVYGCHTPSDSCTSSQALLLRNPYNSHAAGYDSDPSTPMVYSCSTQYRIHTHGVFRGIQDVRRVPSIAPAIVRSESSEKRPFMCGYPGCNKRYFKLSHLQMHSRKHTGEKPYQCEFTDCGRRFSRSDQLKRHQRRHTGLISLTHITIFSEKPFNCRWPNCQKKFARSDELVRHHNMHQRNLTKLQLSI</sequence>
<dbReference type="GO" id="GO:0003723">
    <property type="term" value="F:RNA binding"/>
    <property type="evidence" value="ECO:0007669"/>
    <property type="project" value="UniProtKB-KW"/>
</dbReference>
<evidence type="ECO:0000256" key="13">
    <source>
        <dbReference type="ARBA" id="ARBA00023125"/>
    </source>
</evidence>
<evidence type="ECO:0000256" key="15">
    <source>
        <dbReference type="ARBA" id="ARBA00023242"/>
    </source>
</evidence>
<dbReference type="InterPro" id="IPR036236">
    <property type="entry name" value="Znf_C2H2_sf"/>
</dbReference>
<keyword evidence="13" id="KW-0238">DNA-binding</keyword>
<protein>
    <submittedName>
        <fullName evidence="19">WT1 transcription factor a</fullName>
    </submittedName>
</protein>
<keyword evidence="4" id="KW-0963">Cytoplasm</keyword>
<evidence type="ECO:0000256" key="17">
    <source>
        <dbReference type="SAM" id="MobiDB-lite"/>
    </source>
</evidence>
<dbReference type="Pfam" id="PF02165">
    <property type="entry name" value="WT1"/>
    <property type="match status" value="1"/>
</dbReference>
<keyword evidence="11" id="KW-0694">RNA-binding</keyword>
<evidence type="ECO:0000256" key="12">
    <source>
        <dbReference type="ARBA" id="ARBA00023015"/>
    </source>
</evidence>
<feature type="compositionally biased region" description="Pro residues" evidence="17">
    <location>
        <begin position="106"/>
        <end position="120"/>
    </location>
</feature>
<keyword evidence="10" id="KW-0832">Ubl conjugation</keyword>
<evidence type="ECO:0000256" key="9">
    <source>
        <dbReference type="ARBA" id="ARBA00022833"/>
    </source>
</evidence>
<evidence type="ECO:0000313" key="19">
    <source>
        <dbReference type="Ensembl" id="ENSORLP00020017774.1"/>
    </source>
</evidence>
<feature type="domain" description="C2H2-type" evidence="18">
    <location>
        <begin position="314"/>
        <end position="340"/>
    </location>
</feature>
<proteinExistence type="inferred from homology"/>
<dbReference type="FunFam" id="3.30.160.60:FF:000228">
    <property type="entry name" value="Wilms tumor 1-KTS isoform"/>
    <property type="match status" value="1"/>
</dbReference>
<dbReference type="InterPro" id="IPR000976">
    <property type="entry name" value="Wilms_tumour_N"/>
</dbReference>
<dbReference type="PRINTS" id="PR00049">
    <property type="entry name" value="WILMSTUMOUR"/>
</dbReference>
<evidence type="ECO:0000256" key="5">
    <source>
        <dbReference type="ARBA" id="ARBA00022499"/>
    </source>
</evidence>
<reference evidence="19" key="3">
    <citation type="submission" date="2025-08" db="UniProtKB">
        <authorList>
            <consortium name="Ensembl"/>
        </authorList>
    </citation>
    <scope>IDENTIFICATION</scope>
    <source>
        <strain evidence="19">HNI</strain>
    </source>
</reference>
<dbReference type="GO" id="GO:0003677">
    <property type="term" value="F:DNA binding"/>
    <property type="evidence" value="ECO:0007669"/>
    <property type="project" value="UniProtKB-KW"/>
</dbReference>
<comment type="subcellular location">
    <subcellularLocation>
        <location evidence="2">Cytoplasm</location>
    </subcellularLocation>
    <subcellularLocation>
        <location evidence="1">Nucleus speckle</location>
    </subcellularLocation>
</comment>
<dbReference type="GO" id="GO:0000122">
    <property type="term" value="P:negative regulation of transcription by RNA polymerase II"/>
    <property type="evidence" value="ECO:0007669"/>
    <property type="project" value="UniProtKB-ARBA"/>
</dbReference>
<dbReference type="Ensembl" id="ENSORLT00020026407.1">
    <property type="protein sequence ID" value="ENSORLP00020017774.1"/>
    <property type="gene ID" value="ENSORLG00020018844.1"/>
</dbReference>
<dbReference type="GO" id="GO:0005737">
    <property type="term" value="C:cytoplasm"/>
    <property type="evidence" value="ECO:0007669"/>
    <property type="project" value="UniProtKB-SubCell"/>
</dbReference>
<accession>A0A3P9LAR6</accession>
<evidence type="ECO:0000256" key="8">
    <source>
        <dbReference type="ARBA" id="ARBA00022771"/>
    </source>
</evidence>
<reference evidence="19 20" key="2">
    <citation type="submission" date="2017-04" db="EMBL/GenBank/DDBJ databases">
        <title>CpG methylation of centromeres and impact of large insertions on vertebrate speciation.</title>
        <authorList>
            <person name="Ichikawa K."/>
            <person name="Yoshimura J."/>
            <person name="Morishita S."/>
        </authorList>
    </citation>
    <scope>NUCLEOTIDE SEQUENCE</scope>
    <source>
        <strain evidence="19 20">HNI</strain>
    </source>
</reference>
<feature type="region of interest" description="Disordered" evidence="17">
    <location>
        <begin position="106"/>
        <end position="129"/>
    </location>
</feature>
<keyword evidence="7" id="KW-0677">Repeat</keyword>
<dbReference type="GO" id="GO:0072359">
    <property type="term" value="P:circulatory system development"/>
    <property type="evidence" value="ECO:0007669"/>
    <property type="project" value="UniProtKB-ARBA"/>
</dbReference>
<evidence type="ECO:0000256" key="2">
    <source>
        <dbReference type="ARBA" id="ARBA00004496"/>
    </source>
</evidence>
<organism evidence="19 20">
    <name type="scientific">Oryzias latipes</name>
    <name type="common">Japanese rice fish</name>
    <name type="synonym">Japanese killifish</name>
    <dbReference type="NCBI Taxonomy" id="8090"/>
    <lineage>
        <taxon>Eukaryota</taxon>
        <taxon>Metazoa</taxon>
        <taxon>Chordata</taxon>
        <taxon>Craniata</taxon>
        <taxon>Vertebrata</taxon>
        <taxon>Euteleostomi</taxon>
        <taxon>Actinopterygii</taxon>
        <taxon>Neopterygii</taxon>
        <taxon>Teleostei</taxon>
        <taxon>Neoteleostei</taxon>
        <taxon>Acanthomorphata</taxon>
        <taxon>Ovalentaria</taxon>
        <taxon>Atherinomorphae</taxon>
        <taxon>Beloniformes</taxon>
        <taxon>Adrianichthyidae</taxon>
        <taxon>Oryziinae</taxon>
        <taxon>Oryzias</taxon>
    </lineage>
</organism>
<evidence type="ECO:0000256" key="1">
    <source>
        <dbReference type="ARBA" id="ARBA00004324"/>
    </source>
</evidence>
<evidence type="ECO:0000256" key="10">
    <source>
        <dbReference type="ARBA" id="ARBA00022843"/>
    </source>
</evidence>
<evidence type="ECO:0000256" key="11">
    <source>
        <dbReference type="ARBA" id="ARBA00022884"/>
    </source>
</evidence>
<dbReference type="InterPro" id="IPR013087">
    <property type="entry name" value="Znf_C2H2_type"/>
</dbReference>
<dbReference type="Gene3D" id="3.30.160.60">
    <property type="entry name" value="Classic Zinc Finger"/>
    <property type="match status" value="3"/>
</dbReference>
<dbReference type="PANTHER" id="PTHR23235:SF49">
    <property type="entry name" value="WILMS TUMOR PROTEIN"/>
    <property type="match status" value="1"/>
</dbReference>
<evidence type="ECO:0000259" key="18">
    <source>
        <dbReference type="PROSITE" id="PS50157"/>
    </source>
</evidence>
<evidence type="ECO:0000256" key="4">
    <source>
        <dbReference type="ARBA" id="ARBA00022490"/>
    </source>
</evidence>
<comment type="similarity">
    <text evidence="3">Belongs to the EGR C2H2-type zinc-finger protein family.</text>
</comment>
<dbReference type="GO" id="GO:0008270">
    <property type="term" value="F:zinc ion binding"/>
    <property type="evidence" value="ECO:0007669"/>
    <property type="project" value="UniProtKB-KW"/>
</dbReference>
<dbReference type="FunFam" id="3.30.160.60:FF:000241">
    <property type="entry name" value="Wilms tumor 1-KTS isoform"/>
    <property type="match status" value="1"/>
</dbReference>
<reference key="1">
    <citation type="journal article" date="2007" name="Nature">
        <title>The medaka draft genome and insights into vertebrate genome evolution.</title>
        <authorList>
            <person name="Kasahara M."/>
            <person name="Naruse K."/>
            <person name="Sasaki S."/>
            <person name="Nakatani Y."/>
            <person name="Qu W."/>
            <person name="Ahsan B."/>
            <person name="Yamada T."/>
            <person name="Nagayasu Y."/>
            <person name="Doi K."/>
            <person name="Kasai Y."/>
            <person name="Jindo T."/>
            <person name="Kobayashi D."/>
            <person name="Shimada A."/>
            <person name="Toyoda A."/>
            <person name="Kuroki Y."/>
            <person name="Fujiyama A."/>
            <person name="Sasaki T."/>
            <person name="Shimizu A."/>
            <person name="Asakawa S."/>
            <person name="Shimizu N."/>
            <person name="Hashimoto S."/>
            <person name="Yang J."/>
            <person name="Lee Y."/>
            <person name="Matsushima K."/>
            <person name="Sugano S."/>
            <person name="Sakaizumi M."/>
            <person name="Narita T."/>
            <person name="Ohishi K."/>
            <person name="Haga S."/>
            <person name="Ohta F."/>
            <person name="Nomoto H."/>
            <person name="Nogata K."/>
            <person name="Morishita T."/>
            <person name="Endo T."/>
            <person name="Shin-I T."/>
            <person name="Takeda H."/>
            <person name="Morishita S."/>
            <person name="Kohara Y."/>
        </authorList>
    </citation>
    <scope>NUCLEOTIDE SEQUENCE [LARGE SCALE GENOMIC DNA]</scope>
    <source>
        <strain>Hd-rR</strain>
    </source>
</reference>
<keyword evidence="15" id="KW-0539">Nucleus</keyword>
<keyword evidence="12" id="KW-0805">Transcription regulation</keyword>
<dbReference type="Proteomes" id="UP000265180">
    <property type="component" value="Chromosome 6"/>
</dbReference>
<evidence type="ECO:0000256" key="7">
    <source>
        <dbReference type="ARBA" id="ARBA00022737"/>
    </source>
</evidence>
<dbReference type="GO" id="GO:0016607">
    <property type="term" value="C:nuclear speck"/>
    <property type="evidence" value="ECO:0007669"/>
    <property type="project" value="UniProtKB-SubCell"/>
</dbReference>
<feature type="domain" description="C2H2-type" evidence="18">
    <location>
        <begin position="284"/>
        <end position="313"/>
    </location>
</feature>